<name>A0A2P8C7X5_9BACT</name>
<gene>
    <name evidence="13 17" type="primary">yidC</name>
    <name evidence="18" type="ORF">CLV93_11129</name>
    <name evidence="17" type="ORF">JCM18694_24160</name>
</gene>
<feature type="transmembrane region" description="Helical" evidence="13">
    <location>
        <begin position="6"/>
        <end position="22"/>
    </location>
</feature>
<evidence type="ECO:0000256" key="11">
    <source>
        <dbReference type="ARBA" id="ARBA00033245"/>
    </source>
</evidence>
<evidence type="ECO:0000256" key="4">
    <source>
        <dbReference type="ARBA" id="ARBA00022448"/>
    </source>
</evidence>
<dbReference type="GO" id="GO:0005886">
    <property type="term" value="C:plasma membrane"/>
    <property type="evidence" value="ECO:0007669"/>
    <property type="project" value="UniProtKB-SubCell"/>
</dbReference>
<dbReference type="Gene3D" id="2.70.98.90">
    <property type="match status" value="1"/>
</dbReference>
<evidence type="ECO:0000256" key="2">
    <source>
        <dbReference type="ARBA" id="ARBA00010527"/>
    </source>
</evidence>
<evidence type="ECO:0000256" key="6">
    <source>
        <dbReference type="ARBA" id="ARBA00022692"/>
    </source>
</evidence>
<evidence type="ECO:0000256" key="9">
    <source>
        <dbReference type="ARBA" id="ARBA00023136"/>
    </source>
</evidence>
<evidence type="ECO:0000256" key="12">
    <source>
        <dbReference type="ARBA" id="ARBA00033342"/>
    </source>
</evidence>
<evidence type="ECO:0000256" key="13">
    <source>
        <dbReference type="HAMAP-Rule" id="MF_01810"/>
    </source>
</evidence>
<comment type="subunit">
    <text evidence="13">Interacts with the Sec translocase complex via SecD. Specifically interacts with transmembrane segments of nascent integral membrane proteins during membrane integration.</text>
</comment>
<dbReference type="GO" id="GO:0051205">
    <property type="term" value="P:protein insertion into membrane"/>
    <property type="evidence" value="ECO:0007669"/>
    <property type="project" value="TreeGrafter"/>
</dbReference>
<dbReference type="Proteomes" id="UP000396862">
    <property type="component" value="Unassembled WGS sequence"/>
</dbReference>
<reference evidence="17 20" key="2">
    <citation type="submission" date="2019-10" db="EMBL/GenBank/DDBJ databases">
        <title>Prolixibacter strains distinguished by the presence of nitrate reductase genes were adept at nitrate-dependent anaerobic corrosion of metallic iron and carbon steel.</title>
        <authorList>
            <person name="Iino T."/>
            <person name="Shono N."/>
            <person name="Ito K."/>
            <person name="Nakamura R."/>
            <person name="Sueoka K."/>
            <person name="Harayama S."/>
            <person name="Ohkuma M."/>
        </authorList>
    </citation>
    <scope>NUCLEOTIDE SEQUENCE [LARGE SCALE GENOMIC DNA]</scope>
    <source>
        <strain evidence="17 20">MIC1-1</strain>
    </source>
</reference>
<dbReference type="InterPro" id="IPR028055">
    <property type="entry name" value="YidC/Oxa/ALB_C"/>
</dbReference>
<dbReference type="InterPro" id="IPR038221">
    <property type="entry name" value="YidC_periplasmic_sf"/>
</dbReference>
<dbReference type="InterPro" id="IPR047196">
    <property type="entry name" value="YidC_ALB_C"/>
</dbReference>
<evidence type="ECO:0000259" key="15">
    <source>
        <dbReference type="Pfam" id="PF02096"/>
    </source>
</evidence>
<dbReference type="RefSeq" id="WP_106543373.1">
    <property type="nucleotide sequence ID" value="NZ_BLAU01000001.1"/>
</dbReference>
<evidence type="ECO:0000313" key="20">
    <source>
        <dbReference type="Proteomes" id="UP000396862"/>
    </source>
</evidence>
<protein>
    <recommendedName>
        <fullName evidence="3 13">Membrane protein insertase YidC</fullName>
    </recommendedName>
    <alternativeName>
        <fullName evidence="12 13">Foldase YidC</fullName>
    </alternativeName>
    <alternativeName>
        <fullName evidence="11 13">Membrane integrase YidC</fullName>
    </alternativeName>
    <alternativeName>
        <fullName evidence="13">Membrane protein YidC</fullName>
    </alternativeName>
</protein>
<dbReference type="CDD" id="cd20070">
    <property type="entry name" value="5TM_YidC_Alb3"/>
    <property type="match status" value="1"/>
</dbReference>
<dbReference type="Proteomes" id="UP000240621">
    <property type="component" value="Unassembled WGS sequence"/>
</dbReference>
<evidence type="ECO:0000313" key="19">
    <source>
        <dbReference type="Proteomes" id="UP000240621"/>
    </source>
</evidence>
<feature type="transmembrane region" description="Helical" evidence="13">
    <location>
        <begin position="516"/>
        <end position="543"/>
    </location>
</feature>
<dbReference type="GO" id="GO:0032977">
    <property type="term" value="F:membrane insertase activity"/>
    <property type="evidence" value="ECO:0007669"/>
    <property type="project" value="InterPro"/>
</dbReference>
<dbReference type="PANTHER" id="PTHR12428:SF65">
    <property type="entry name" value="CYTOCHROME C OXIDASE ASSEMBLY PROTEIN COX18, MITOCHONDRIAL"/>
    <property type="match status" value="1"/>
</dbReference>
<comment type="subcellular location">
    <subcellularLocation>
        <location evidence="1">Cell inner membrane</location>
        <topology evidence="1">Multi-pass membrane protein</topology>
    </subcellularLocation>
    <subcellularLocation>
        <location evidence="13">Cell membrane</location>
        <topology evidence="13">Multi-pass membrane protein</topology>
    </subcellularLocation>
</comment>
<dbReference type="Pfam" id="PF14849">
    <property type="entry name" value="YidC_periplas"/>
    <property type="match status" value="1"/>
</dbReference>
<evidence type="ECO:0000256" key="1">
    <source>
        <dbReference type="ARBA" id="ARBA00004429"/>
    </source>
</evidence>
<dbReference type="InterPro" id="IPR019998">
    <property type="entry name" value="Membr_insert_YidC"/>
</dbReference>
<dbReference type="NCBIfam" id="NF002356">
    <property type="entry name" value="PRK01318.2-3"/>
    <property type="match status" value="1"/>
</dbReference>
<evidence type="ECO:0000259" key="16">
    <source>
        <dbReference type="Pfam" id="PF14849"/>
    </source>
</evidence>
<keyword evidence="20" id="KW-1185">Reference proteome</keyword>
<reference evidence="18 19" key="1">
    <citation type="submission" date="2018-03" db="EMBL/GenBank/DDBJ databases">
        <title>Genomic Encyclopedia of Archaeal and Bacterial Type Strains, Phase II (KMG-II): from individual species to whole genera.</title>
        <authorList>
            <person name="Goeker M."/>
        </authorList>
    </citation>
    <scope>NUCLEOTIDE SEQUENCE [LARGE SCALE GENOMIC DNA]</scope>
    <source>
        <strain evidence="18 19">DSM 27267</strain>
    </source>
</reference>
<evidence type="ECO:0000256" key="5">
    <source>
        <dbReference type="ARBA" id="ARBA00022475"/>
    </source>
</evidence>
<feature type="transmembrane region" description="Helical" evidence="13">
    <location>
        <begin position="564"/>
        <end position="580"/>
    </location>
</feature>
<dbReference type="NCBIfam" id="TIGR03593">
    <property type="entry name" value="yidC_nterm"/>
    <property type="match status" value="1"/>
</dbReference>
<dbReference type="InterPro" id="IPR028053">
    <property type="entry name" value="Membr_insert_YidC_N"/>
</dbReference>
<dbReference type="NCBIfam" id="TIGR03592">
    <property type="entry name" value="yidC_oxa1_cterm"/>
    <property type="match status" value="1"/>
</dbReference>
<dbReference type="HAMAP" id="MF_01810">
    <property type="entry name" value="YidC_type1"/>
    <property type="match status" value="1"/>
</dbReference>
<dbReference type="GO" id="GO:0015031">
    <property type="term" value="P:protein transport"/>
    <property type="evidence" value="ECO:0007669"/>
    <property type="project" value="UniProtKB-KW"/>
</dbReference>
<proteinExistence type="inferred from homology"/>
<dbReference type="PANTHER" id="PTHR12428">
    <property type="entry name" value="OXA1"/>
    <property type="match status" value="1"/>
</dbReference>
<feature type="compositionally biased region" description="Polar residues" evidence="14">
    <location>
        <begin position="70"/>
        <end position="80"/>
    </location>
</feature>
<keyword evidence="9 13" id="KW-0472">Membrane</keyword>
<keyword evidence="8 13" id="KW-1133">Transmembrane helix</keyword>
<feature type="domain" description="Membrane insertase YidC/Oxa/ALB C-terminal" evidence="15">
    <location>
        <begin position="405"/>
        <end position="603"/>
    </location>
</feature>
<feature type="transmembrane region" description="Helical" evidence="13">
    <location>
        <begin position="401"/>
        <end position="425"/>
    </location>
</feature>
<dbReference type="AlphaFoldDB" id="A0A2P8C7X5"/>
<feature type="region of interest" description="Disordered" evidence="14">
    <location>
        <begin position="33"/>
        <end position="85"/>
    </location>
</feature>
<sequence length="645" mass="73920">MDRNTISGLVLIFVILITFSYFNKPSKEEVEAAKRKRDSVEQVQAEQQRIAEKKAQEATTTQQPQEKADSTTTAKTAQTSENRKDEYGAFGDAAVGTEKFVTLENNLMKVKVSTKGGRIYSVELKNYKRYDGKPLVLFSGDANRFGLNFFSQNRSIETDKLYFTPSVSSDSLVATGPKVPKGKEGRINFNEDHPGGSKTLTMRVNAGNGKFIEYVYTIKYNSYMMDFNIRSQGLSQLIGGNAYMSFNWAIDVPRQEKKSKYGEDRYTTIYYKYHQDEVNSLSSSKSDSKDLTTSVKWIGFKQLFFSSILIADNSFTSAKIKSNKTEDNPNYLADFSADVTIPVDNAKTQNVPMKMFFGPNQYNVLKQYKLQLDQEMNLGWTIIGWVNKFIVIPAFDFLRRYINNFGIIILLLTIYIKLIISPFTYKSYLSQAKMRALKPEIDEIKAKYGKDKAMESQQATMALYKKAGVNPMGGCLPMLFQFPILIAMFRFFPVSIELRQQSFLWAHDLSSYDSILHLPFTIPFYGDHVSLFCLLMTVTNVFYIKMNNEMNAAGTQQMPGMKTMMYLMPVMFLFIFNNYAAGLSLYYFLSLLLTFLQMFIFKKAIDEDKIRKQITAKQKKPAKKSKFQKRLEDMARQRGMEAPKK</sequence>
<feature type="transmembrane region" description="Helical" evidence="13">
    <location>
        <begin position="475"/>
        <end position="496"/>
    </location>
</feature>
<dbReference type="Pfam" id="PF02096">
    <property type="entry name" value="60KD_IMP"/>
    <property type="match status" value="1"/>
</dbReference>
<evidence type="ECO:0000256" key="10">
    <source>
        <dbReference type="ARBA" id="ARBA00023186"/>
    </source>
</evidence>
<keyword evidence="7 13" id="KW-0653">Protein transport</keyword>
<keyword evidence="4 13" id="KW-0813">Transport</keyword>
<comment type="similarity">
    <text evidence="2 13">Belongs to the OXA1/ALB3/YidC family. Type 1 subfamily.</text>
</comment>
<evidence type="ECO:0000256" key="3">
    <source>
        <dbReference type="ARBA" id="ARBA00015325"/>
    </source>
</evidence>
<keyword evidence="6 13" id="KW-0812">Transmembrane</keyword>
<dbReference type="CDD" id="cd19961">
    <property type="entry name" value="EcYidC-like_peri"/>
    <property type="match status" value="1"/>
</dbReference>
<evidence type="ECO:0000313" key="17">
    <source>
        <dbReference type="EMBL" id="GET22170.1"/>
    </source>
</evidence>
<comment type="function">
    <text evidence="13">Required for the insertion and/or proper folding and/or complex formation of integral membrane proteins into the membrane. Involved in integration of membrane proteins that insert both dependently and independently of the Sec translocase complex, as well as at least some lipoproteins. Aids folding of multispanning membrane proteins.</text>
</comment>
<evidence type="ECO:0000256" key="14">
    <source>
        <dbReference type="SAM" id="MobiDB-lite"/>
    </source>
</evidence>
<dbReference type="InterPro" id="IPR001708">
    <property type="entry name" value="YidC/ALB3/OXA1/COX18"/>
</dbReference>
<evidence type="ECO:0000256" key="8">
    <source>
        <dbReference type="ARBA" id="ARBA00022989"/>
    </source>
</evidence>
<evidence type="ECO:0000313" key="18">
    <source>
        <dbReference type="EMBL" id="PSK81052.1"/>
    </source>
</evidence>
<keyword evidence="10 13" id="KW-0143">Chaperone</keyword>
<keyword evidence="5 13" id="KW-1003">Cell membrane</keyword>
<organism evidence="18 19">
    <name type="scientific">Prolixibacter denitrificans</name>
    <dbReference type="NCBI Taxonomy" id="1541063"/>
    <lineage>
        <taxon>Bacteria</taxon>
        <taxon>Pseudomonadati</taxon>
        <taxon>Bacteroidota</taxon>
        <taxon>Bacteroidia</taxon>
        <taxon>Marinilabiliales</taxon>
        <taxon>Prolixibacteraceae</taxon>
        <taxon>Prolixibacter</taxon>
    </lineage>
</organism>
<dbReference type="PRINTS" id="PR00701">
    <property type="entry name" value="60KDINNERMP"/>
</dbReference>
<accession>A0A2P8C7X5</accession>
<comment type="caution">
    <text evidence="18">The sequence shown here is derived from an EMBL/GenBank/DDBJ whole genome shotgun (WGS) entry which is preliminary data.</text>
</comment>
<dbReference type="EMBL" id="PYGC01000011">
    <property type="protein sequence ID" value="PSK81052.1"/>
    <property type="molecule type" value="Genomic_DNA"/>
</dbReference>
<feature type="domain" description="Membrane insertase YidC N-terminal" evidence="16">
    <location>
        <begin position="101"/>
        <end position="390"/>
    </location>
</feature>
<dbReference type="EMBL" id="BLAU01000001">
    <property type="protein sequence ID" value="GET22170.1"/>
    <property type="molecule type" value="Genomic_DNA"/>
</dbReference>
<dbReference type="OrthoDB" id="9780552at2"/>
<evidence type="ECO:0000256" key="7">
    <source>
        <dbReference type="ARBA" id="ARBA00022927"/>
    </source>
</evidence>